<keyword evidence="5" id="KW-1185">Reference proteome</keyword>
<dbReference type="Proteomes" id="UP000747399">
    <property type="component" value="Unassembled WGS sequence"/>
</dbReference>
<dbReference type="InterPro" id="IPR012337">
    <property type="entry name" value="RNaseH-like_sf"/>
</dbReference>
<dbReference type="AlphaFoldDB" id="A0A8J4BKE4"/>
<name>A0A8J4BKE4_9CHLO</name>
<evidence type="ECO:0000259" key="3">
    <source>
        <dbReference type="PROSITE" id="PS50994"/>
    </source>
</evidence>
<dbReference type="PANTHER" id="PTHR42648">
    <property type="entry name" value="TRANSPOSASE, PUTATIVE-RELATED"/>
    <property type="match status" value="1"/>
</dbReference>
<dbReference type="PANTHER" id="PTHR42648:SF28">
    <property type="entry name" value="TRANSPOSON-ENCODED PROTEIN WITH RIBONUCLEASE H-LIKE AND RETROVIRUS ZINC FINGER-LIKE DOMAINS"/>
    <property type="match status" value="1"/>
</dbReference>
<feature type="compositionally biased region" description="Basic and acidic residues" evidence="2">
    <location>
        <begin position="534"/>
        <end position="547"/>
    </location>
</feature>
<dbReference type="Pfam" id="PF00665">
    <property type="entry name" value="rve"/>
    <property type="match status" value="1"/>
</dbReference>
<feature type="compositionally biased region" description="Polar residues" evidence="2">
    <location>
        <begin position="490"/>
        <end position="501"/>
    </location>
</feature>
<sequence length="613" mass="67651">MVYAINSEARLDTWYLDSGSEWHITYDASELEEVRAVKPEESFKVIWYDGSEHQPTHVGCYNMKSNTVKGLESTLNNIYVVPKAKVKLISAGIFDEHGATIVLGSGKALVRHDGQIILRGDKVGRIYAVRYDVDRHPANEGRSCAAIRSEDLKAVLWHRRLGHLGYSSLEHMCWENMLAGMELDRTSLEAAHSRICEPCIYAKQTHGPFPPTGHKAAKPLDLIHLDVCGPMPETSLGGAWYVTMLLDDCTGFSTVTFTETQDAVEKKVKIMIETLENQSGHRVKEVHTDRGTEFLNSTMSTYFGDKGIIHGMTLRYTPKQNGAVERLNRTLLEKTWAMLAESERLQKLWGEAMATANRLCNILPIAGVKVIPYEAFTGTKPDVGYLRTFGCTAYAHVPKEKWNKLQPVSRKGVLVGYESGKQYRILIGNVIGIHSAIKFDETVVGGSSEVSDDKSEEDPEEAGRVSLPGGGGGTPVSPSTDMRAPDANRGASTSTGQTTAPRSHRSIPPAQFPKTQTTEQPHGGNEGASTGNREQAHQQDGKGDATMQDHRYPLHERKHLIEWQHEPNGRVTYGQINTVTTGREIQPLRGPQHATCLRLEEQQSAGAANYSGP</sequence>
<keyword evidence="1" id="KW-0645">Protease</keyword>
<dbReference type="InterPro" id="IPR057670">
    <property type="entry name" value="SH3_retrovirus"/>
</dbReference>
<evidence type="ECO:0000256" key="2">
    <source>
        <dbReference type="SAM" id="MobiDB-lite"/>
    </source>
</evidence>
<protein>
    <recommendedName>
        <fullName evidence="3">Integrase catalytic domain-containing protein</fullName>
    </recommendedName>
</protein>
<dbReference type="GO" id="GO:0015074">
    <property type="term" value="P:DNA integration"/>
    <property type="evidence" value="ECO:0007669"/>
    <property type="project" value="InterPro"/>
</dbReference>
<dbReference type="Pfam" id="PF25597">
    <property type="entry name" value="SH3_retrovirus"/>
    <property type="match status" value="1"/>
</dbReference>
<proteinExistence type="predicted"/>
<keyword evidence="1" id="KW-0378">Hydrolase</keyword>
<dbReference type="PROSITE" id="PS50994">
    <property type="entry name" value="INTEGRASE"/>
    <property type="match status" value="1"/>
</dbReference>
<evidence type="ECO:0000313" key="5">
    <source>
        <dbReference type="Proteomes" id="UP000747399"/>
    </source>
</evidence>
<feature type="region of interest" description="Disordered" evidence="2">
    <location>
        <begin position="444"/>
        <end position="547"/>
    </location>
</feature>
<reference evidence="4" key="1">
    <citation type="journal article" date="2021" name="Proc. Natl. Acad. Sci. U.S.A.">
        <title>Three genomes in the algal genus Volvox reveal the fate of a haploid sex-determining region after a transition to homothallism.</title>
        <authorList>
            <person name="Yamamoto K."/>
            <person name="Hamaji T."/>
            <person name="Kawai-Toyooka H."/>
            <person name="Matsuzaki R."/>
            <person name="Takahashi F."/>
            <person name="Nishimura Y."/>
            <person name="Kawachi M."/>
            <person name="Noguchi H."/>
            <person name="Minakuchi Y."/>
            <person name="Umen J.G."/>
            <person name="Toyoda A."/>
            <person name="Nozaki H."/>
        </authorList>
    </citation>
    <scope>NUCLEOTIDE SEQUENCE</scope>
    <source>
        <strain evidence="4">NIES-3780</strain>
    </source>
</reference>
<accession>A0A8J4BKE4</accession>
<dbReference type="EMBL" id="BNCO01000057">
    <property type="protein sequence ID" value="GIL63429.1"/>
    <property type="molecule type" value="Genomic_DNA"/>
</dbReference>
<dbReference type="GO" id="GO:0006508">
    <property type="term" value="P:proteolysis"/>
    <property type="evidence" value="ECO:0007669"/>
    <property type="project" value="UniProtKB-KW"/>
</dbReference>
<dbReference type="GO" id="GO:0008233">
    <property type="term" value="F:peptidase activity"/>
    <property type="evidence" value="ECO:0007669"/>
    <property type="project" value="UniProtKB-KW"/>
</dbReference>
<dbReference type="InterPro" id="IPR001584">
    <property type="entry name" value="Integrase_cat-core"/>
</dbReference>
<gene>
    <name evidence="4" type="ORF">Vafri_17473</name>
</gene>
<dbReference type="SUPFAM" id="SSF53098">
    <property type="entry name" value="Ribonuclease H-like"/>
    <property type="match status" value="1"/>
</dbReference>
<dbReference type="Pfam" id="PF13976">
    <property type="entry name" value="gag_pre-integrs"/>
    <property type="match status" value="1"/>
</dbReference>
<dbReference type="InterPro" id="IPR054722">
    <property type="entry name" value="PolX-like_BBD"/>
</dbReference>
<dbReference type="Pfam" id="PF22936">
    <property type="entry name" value="Pol_BBD"/>
    <property type="match status" value="1"/>
</dbReference>
<organism evidence="4 5">
    <name type="scientific">Volvox africanus</name>
    <dbReference type="NCBI Taxonomy" id="51714"/>
    <lineage>
        <taxon>Eukaryota</taxon>
        <taxon>Viridiplantae</taxon>
        <taxon>Chlorophyta</taxon>
        <taxon>core chlorophytes</taxon>
        <taxon>Chlorophyceae</taxon>
        <taxon>CS clade</taxon>
        <taxon>Chlamydomonadales</taxon>
        <taxon>Volvocaceae</taxon>
        <taxon>Volvox</taxon>
    </lineage>
</organism>
<dbReference type="InterPro" id="IPR039537">
    <property type="entry name" value="Retrotran_Ty1/copia-like"/>
</dbReference>
<evidence type="ECO:0000313" key="4">
    <source>
        <dbReference type="EMBL" id="GIL63429.1"/>
    </source>
</evidence>
<comment type="caution">
    <text evidence="4">The sequence shown here is derived from an EMBL/GenBank/DDBJ whole genome shotgun (WGS) entry which is preliminary data.</text>
</comment>
<dbReference type="Gene3D" id="3.30.420.10">
    <property type="entry name" value="Ribonuclease H-like superfamily/Ribonuclease H"/>
    <property type="match status" value="1"/>
</dbReference>
<dbReference type="InterPro" id="IPR025724">
    <property type="entry name" value="GAG-pre-integrase_dom"/>
</dbReference>
<dbReference type="InterPro" id="IPR036397">
    <property type="entry name" value="RNaseH_sf"/>
</dbReference>
<evidence type="ECO:0000256" key="1">
    <source>
        <dbReference type="ARBA" id="ARBA00022670"/>
    </source>
</evidence>
<dbReference type="GO" id="GO:0003676">
    <property type="term" value="F:nucleic acid binding"/>
    <property type="evidence" value="ECO:0007669"/>
    <property type="project" value="InterPro"/>
</dbReference>
<feature type="domain" description="Integrase catalytic" evidence="3">
    <location>
        <begin position="215"/>
        <end position="380"/>
    </location>
</feature>